<evidence type="ECO:0000313" key="6">
    <source>
        <dbReference type="Proteomes" id="UP000292262"/>
    </source>
</evidence>
<keyword evidence="3" id="KW-0804">Transcription</keyword>
<evidence type="ECO:0000256" key="2">
    <source>
        <dbReference type="ARBA" id="ARBA00023125"/>
    </source>
</evidence>
<sequence length="304" mass="35125">MTDKKSIQAEYINRINRVFEYIDANLSSDLSLETIAAVAFFSPYHFHRIFKYITTETLKEYVSRRRLEKSALDILHSNESITVIALKYGYSDNPSFTKAFKKYFGVSPTGFRKQNPNKHNKIRQRYSKNGQVYPDYEKYICALTNLNTWITMNAKIEIKEMPAVNLAYVTSLGVHNIQNAYSTLMQWATPQGLLNPTTTMITRYHDSFKVTPADKVRMSACLVLDKPAKKSDEVAFTTLEAGKCIVSRFEIGLEEFEKSWTGLFLWMNTNGYKKADRDPFEIYHNNFNDHPEKKAIVDLCIPVQ</sequence>
<dbReference type="Gene3D" id="3.20.80.10">
    <property type="entry name" value="Regulatory factor, effector binding domain"/>
    <property type="match status" value="1"/>
</dbReference>
<comment type="caution">
    <text evidence="5">The sequence shown here is derived from an EMBL/GenBank/DDBJ whole genome shotgun (WGS) entry which is preliminary data.</text>
</comment>
<gene>
    <name evidence="5" type="ORF">EV197_1007</name>
</gene>
<keyword evidence="6" id="KW-1185">Reference proteome</keyword>
<feature type="domain" description="HTH araC/xylS-type" evidence="4">
    <location>
        <begin position="16"/>
        <end position="114"/>
    </location>
</feature>
<protein>
    <submittedName>
        <fullName evidence="5">AraC family transcriptional regulator</fullName>
    </submittedName>
</protein>
<dbReference type="Proteomes" id="UP000292262">
    <property type="component" value="Unassembled WGS sequence"/>
</dbReference>
<keyword evidence="1" id="KW-0805">Transcription regulation</keyword>
<dbReference type="Gene3D" id="1.10.10.60">
    <property type="entry name" value="Homeodomain-like"/>
    <property type="match status" value="2"/>
</dbReference>
<keyword evidence="2" id="KW-0238">DNA-binding</keyword>
<dbReference type="SUPFAM" id="SSF55136">
    <property type="entry name" value="Probable bacterial effector-binding domain"/>
    <property type="match status" value="1"/>
</dbReference>
<dbReference type="Pfam" id="PF12833">
    <property type="entry name" value="HTH_18"/>
    <property type="match status" value="1"/>
</dbReference>
<dbReference type="InterPro" id="IPR018062">
    <property type="entry name" value="HTH_AraC-typ_CS"/>
</dbReference>
<name>A0A4Q7PGW3_9FLAO</name>
<evidence type="ECO:0000256" key="1">
    <source>
        <dbReference type="ARBA" id="ARBA00023015"/>
    </source>
</evidence>
<dbReference type="OrthoDB" id="9816011at2"/>
<dbReference type="InterPro" id="IPR029442">
    <property type="entry name" value="GyrI-like"/>
</dbReference>
<proteinExistence type="predicted"/>
<dbReference type="AlphaFoldDB" id="A0A4Q7PGW3"/>
<dbReference type="InterPro" id="IPR018060">
    <property type="entry name" value="HTH_AraC"/>
</dbReference>
<dbReference type="SMART" id="SM00342">
    <property type="entry name" value="HTH_ARAC"/>
    <property type="match status" value="1"/>
</dbReference>
<organism evidence="5 6">
    <name type="scientific">Aquimarina brevivitae</name>
    <dbReference type="NCBI Taxonomy" id="323412"/>
    <lineage>
        <taxon>Bacteria</taxon>
        <taxon>Pseudomonadati</taxon>
        <taxon>Bacteroidota</taxon>
        <taxon>Flavobacteriia</taxon>
        <taxon>Flavobacteriales</taxon>
        <taxon>Flavobacteriaceae</taxon>
        <taxon>Aquimarina</taxon>
    </lineage>
</organism>
<dbReference type="InterPro" id="IPR009057">
    <property type="entry name" value="Homeodomain-like_sf"/>
</dbReference>
<dbReference type="RefSeq" id="WP_130285598.1">
    <property type="nucleotide sequence ID" value="NZ_SGXE01000001.1"/>
</dbReference>
<dbReference type="PRINTS" id="PR00032">
    <property type="entry name" value="HTHARAC"/>
</dbReference>
<dbReference type="PROSITE" id="PS00041">
    <property type="entry name" value="HTH_ARAC_FAMILY_1"/>
    <property type="match status" value="1"/>
</dbReference>
<dbReference type="GO" id="GO:0003700">
    <property type="term" value="F:DNA-binding transcription factor activity"/>
    <property type="evidence" value="ECO:0007669"/>
    <property type="project" value="InterPro"/>
</dbReference>
<accession>A0A4Q7PGW3</accession>
<evidence type="ECO:0000313" key="5">
    <source>
        <dbReference type="EMBL" id="RZS99781.1"/>
    </source>
</evidence>
<dbReference type="InterPro" id="IPR020449">
    <property type="entry name" value="Tscrpt_reg_AraC-type_HTH"/>
</dbReference>
<dbReference type="GO" id="GO:0043565">
    <property type="term" value="F:sequence-specific DNA binding"/>
    <property type="evidence" value="ECO:0007669"/>
    <property type="project" value="InterPro"/>
</dbReference>
<evidence type="ECO:0000259" key="4">
    <source>
        <dbReference type="PROSITE" id="PS01124"/>
    </source>
</evidence>
<dbReference type="PANTHER" id="PTHR40055:SF1">
    <property type="entry name" value="TRANSCRIPTIONAL REGULATOR YGIV-RELATED"/>
    <property type="match status" value="1"/>
</dbReference>
<dbReference type="InterPro" id="IPR011256">
    <property type="entry name" value="Reg_factor_effector_dom_sf"/>
</dbReference>
<evidence type="ECO:0000256" key="3">
    <source>
        <dbReference type="ARBA" id="ARBA00023163"/>
    </source>
</evidence>
<dbReference type="InterPro" id="IPR010499">
    <property type="entry name" value="AraC_E-bd"/>
</dbReference>
<dbReference type="PANTHER" id="PTHR40055">
    <property type="entry name" value="TRANSCRIPTIONAL REGULATOR YGIV-RELATED"/>
    <property type="match status" value="1"/>
</dbReference>
<dbReference type="EMBL" id="SGXE01000001">
    <property type="protein sequence ID" value="RZS99781.1"/>
    <property type="molecule type" value="Genomic_DNA"/>
</dbReference>
<dbReference type="SMART" id="SM00871">
    <property type="entry name" value="AraC_E_bind"/>
    <property type="match status" value="1"/>
</dbReference>
<dbReference type="SUPFAM" id="SSF46689">
    <property type="entry name" value="Homeodomain-like"/>
    <property type="match status" value="2"/>
</dbReference>
<dbReference type="Pfam" id="PF06445">
    <property type="entry name" value="GyrI-like"/>
    <property type="match status" value="1"/>
</dbReference>
<dbReference type="InterPro" id="IPR050908">
    <property type="entry name" value="SmbC-like"/>
</dbReference>
<reference evidence="5 6" key="1">
    <citation type="submission" date="2019-02" db="EMBL/GenBank/DDBJ databases">
        <title>Genomic Encyclopedia of Type Strains, Phase IV (KMG-IV): sequencing the most valuable type-strain genomes for metagenomic binning, comparative biology and taxonomic classification.</title>
        <authorList>
            <person name="Goeker M."/>
        </authorList>
    </citation>
    <scope>NUCLEOTIDE SEQUENCE [LARGE SCALE GENOMIC DNA]</scope>
    <source>
        <strain evidence="5 6">DSM 17196</strain>
    </source>
</reference>
<dbReference type="PROSITE" id="PS01124">
    <property type="entry name" value="HTH_ARAC_FAMILY_2"/>
    <property type="match status" value="1"/>
</dbReference>